<dbReference type="AlphaFoldDB" id="W4M3Y1"/>
<dbReference type="EMBL" id="AZHX01001163">
    <property type="protein sequence ID" value="ETX04671.1"/>
    <property type="molecule type" value="Genomic_DNA"/>
</dbReference>
<dbReference type="InterPro" id="IPR003673">
    <property type="entry name" value="CoA-Trfase_fam_III"/>
</dbReference>
<organism evidence="2 3">
    <name type="scientific">Candidatus Entotheonella gemina</name>
    <dbReference type="NCBI Taxonomy" id="1429439"/>
    <lineage>
        <taxon>Bacteria</taxon>
        <taxon>Pseudomonadati</taxon>
        <taxon>Nitrospinota/Tectimicrobiota group</taxon>
        <taxon>Candidatus Tectimicrobiota</taxon>
        <taxon>Candidatus Entotheonellia</taxon>
        <taxon>Candidatus Entotheonellales</taxon>
        <taxon>Candidatus Entotheonellaceae</taxon>
        <taxon>Candidatus Entotheonella</taxon>
    </lineage>
</organism>
<gene>
    <name evidence="2" type="ORF">ETSY2_27530</name>
</gene>
<dbReference type="Gene3D" id="3.40.50.10540">
    <property type="entry name" value="Crotonobetainyl-coa:carnitine coa-transferase, domain 1"/>
    <property type="match status" value="1"/>
</dbReference>
<protein>
    <recommendedName>
        <fullName evidence="4">CoA transferase</fullName>
    </recommendedName>
</protein>
<accession>W4M3Y1</accession>
<name>W4M3Y1_9BACT</name>
<keyword evidence="3" id="KW-1185">Reference proteome</keyword>
<dbReference type="Gene3D" id="3.30.1540.10">
    <property type="entry name" value="formyl-coa transferase, domain 3"/>
    <property type="match status" value="1"/>
</dbReference>
<dbReference type="Proteomes" id="UP000019140">
    <property type="component" value="Unassembled WGS sequence"/>
</dbReference>
<dbReference type="SUPFAM" id="SSF89796">
    <property type="entry name" value="CoA-transferase family III (CaiB/BaiF)"/>
    <property type="match status" value="1"/>
</dbReference>
<evidence type="ECO:0008006" key="4">
    <source>
        <dbReference type="Google" id="ProtNLM"/>
    </source>
</evidence>
<evidence type="ECO:0000313" key="2">
    <source>
        <dbReference type="EMBL" id="ETX04671.1"/>
    </source>
</evidence>
<proteinExistence type="predicted"/>
<dbReference type="GO" id="GO:0008410">
    <property type="term" value="F:CoA-transferase activity"/>
    <property type="evidence" value="ECO:0007669"/>
    <property type="project" value="TreeGrafter"/>
</dbReference>
<reference evidence="2 3" key="1">
    <citation type="journal article" date="2014" name="Nature">
        <title>An environmental bacterial taxon with a large and distinct metabolic repertoire.</title>
        <authorList>
            <person name="Wilson M.C."/>
            <person name="Mori T."/>
            <person name="Ruckert C."/>
            <person name="Uria A.R."/>
            <person name="Helf M.J."/>
            <person name="Takada K."/>
            <person name="Gernert C."/>
            <person name="Steffens U.A."/>
            <person name="Heycke N."/>
            <person name="Schmitt S."/>
            <person name="Rinke C."/>
            <person name="Helfrich E.J."/>
            <person name="Brachmann A.O."/>
            <person name="Gurgui C."/>
            <person name="Wakimoto T."/>
            <person name="Kracht M."/>
            <person name="Crusemann M."/>
            <person name="Hentschel U."/>
            <person name="Abe I."/>
            <person name="Matsunaga S."/>
            <person name="Kalinowski J."/>
            <person name="Takeyama H."/>
            <person name="Piel J."/>
        </authorList>
    </citation>
    <scope>NUCLEOTIDE SEQUENCE [LARGE SCALE GENOMIC DNA]</scope>
    <source>
        <strain evidence="3">TSY2</strain>
    </source>
</reference>
<evidence type="ECO:0000313" key="3">
    <source>
        <dbReference type="Proteomes" id="UP000019140"/>
    </source>
</evidence>
<feature type="non-terminal residue" evidence="2">
    <location>
        <position position="1"/>
    </location>
</feature>
<dbReference type="Pfam" id="PF02515">
    <property type="entry name" value="CoA_transf_3"/>
    <property type="match status" value="1"/>
</dbReference>
<dbReference type="InterPro" id="IPR044855">
    <property type="entry name" value="CoA-Trfase_III_dom3_sf"/>
</dbReference>
<dbReference type="InterPro" id="IPR023606">
    <property type="entry name" value="CoA-Trfase_III_dom_1_sf"/>
</dbReference>
<keyword evidence="1" id="KW-0808">Transferase</keyword>
<dbReference type="HOGENOM" id="CLU_1096210_0_0_7"/>
<dbReference type="InterPro" id="IPR050483">
    <property type="entry name" value="CoA-transferase_III_domain"/>
</dbReference>
<dbReference type="PANTHER" id="PTHR48207:SF3">
    <property type="entry name" value="SUCCINATE--HYDROXYMETHYLGLUTARATE COA-TRANSFERASE"/>
    <property type="match status" value="1"/>
</dbReference>
<evidence type="ECO:0000256" key="1">
    <source>
        <dbReference type="ARBA" id="ARBA00022679"/>
    </source>
</evidence>
<comment type="caution">
    <text evidence="2">The sequence shown here is derived from an EMBL/GenBank/DDBJ whole genome shotgun (WGS) entry which is preliminary data.</text>
</comment>
<dbReference type="PANTHER" id="PTHR48207">
    <property type="entry name" value="SUCCINATE--HYDROXYMETHYLGLUTARATE COA-TRANSFERASE"/>
    <property type="match status" value="1"/>
</dbReference>
<sequence>GMISLTGEPGSRGVRNGVSVADMTAGIYAAFGIMNALRVKDKTGKGQYIDVSMLEGQLGLLQGTVGAYLADGEVPQPMGTAYKALLPYQTFRTQTRDLALAVGSDRLWKKFCPLMGLDDMVDDPRFATNPVRNENRKELIDTLQDIFLTKPYEAWEELFTANGIPVGAINTIDQVVDHPQLQARGMLVDSEHPVAGNVKLVGPAMKLSETPGSVRTPAPLLGQHTDVVLQDILDMDAAEINALREAGAIGPKR</sequence>